<feature type="transmembrane region" description="Helical" evidence="8">
    <location>
        <begin position="508"/>
        <end position="532"/>
    </location>
</feature>
<dbReference type="EMBL" id="CM035430">
    <property type="protein sequence ID" value="KAH7298245.1"/>
    <property type="molecule type" value="Genomic_DNA"/>
</dbReference>
<dbReference type="GO" id="GO:0006457">
    <property type="term" value="P:protein folding"/>
    <property type="evidence" value="ECO:0007669"/>
    <property type="project" value="TreeGrafter"/>
</dbReference>
<evidence type="ECO:0000256" key="9">
    <source>
        <dbReference type="SAM" id="SignalP"/>
    </source>
</evidence>
<evidence type="ECO:0000256" key="7">
    <source>
        <dbReference type="ARBA" id="ARBA00023180"/>
    </source>
</evidence>
<dbReference type="PANTHER" id="PTHR22897">
    <property type="entry name" value="QUIESCIN Q6-RELATED SULFHYDRYL OXIDASE"/>
    <property type="match status" value="1"/>
</dbReference>
<keyword evidence="6" id="KW-1015">Disulfide bond</keyword>
<sequence length="548" mass="61248">MHSLICVMLLIFDTSFWDCGCARVGSMERKSSLHTPRKAHACLLLLIVFTCNACDGVVSRSLDPDPVAGDFAVELDATSFNSSLWAAPARFAIVEFYAHWCPACRNYKPQFERVAKLFNGPNAVHPGIVFMAKVDCALKSNTLLCDRFKISHYPTLLWGPPSSFTWVSGESTGWEAIENGRKAELLLQFINTRVGKSFTLDDASTYDAHLVTADGIDYGQVAISNFDIEEATAQAMENIISQKLLNKKTRSSFVQFLQLLVVHHPSRNCRKGTAGLLMNLEELWPSLSTQDIEEELSDDGVIQEPDLKAVENFPICGEHIPRGYWISCRGSRNETRGYSCGLWLLFHAISVRVEDRLSSAAFRTICSFVDNFFTCKECREHFLEFCSSAKMKVSSRRQLVLWLWNAHNEVNERVGKVEASLGTGDPKFVKELWPTQTLCKSCWNEGVERKADTAFQDLFSLSDVYKFLLKYYGHALSSLSKGLSKLPQGIQDSDGHLRTQESTTSSAVTVPIGAALAIAFASCGFGAVACFWRTRQKKKKYGGVYNKF</sequence>
<proteinExistence type="predicted"/>
<comment type="cofactor">
    <cofactor evidence="1 8">
        <name>FAD</name>
        <dbReference type="ChEBI" id="CHEBI:57692"/>
    </cofactor>
</comment>
<dbReference type="PROSITE" id="PS51324">
    <property type="entry name" value="ERV_ALR"/>
    <property type="match status" value="1"/>
</dbReference>
<feature type="chain" id="PRO_5035822149" description="Sulfhydryl oxidase" evidence="9">
    <location>
        <begin position="23"/>
        <end position="548"/>
    </location>
</feature>
<dbReference type="InterPro" id="IPR036774">
    <property type="entry name" value="ERV/ALR_sulphydryl_oxid_sf"/>
</dbReference>
<keyword evidence="2 8" id="KW-0285">Flavoprotein</keyword>
<dbReference type="AlphaFoldDB" id="A0A8T2RRS3"/>
<dbReference type="SUPFAM" id="SSF69000">
    <property type="entry name" value="FAD-dependent thiol oxidase"/>
    <property type="match status" value="1"/>
</dbReference>
<dbReference type="GO" id="GO:0000139">
    <property type="term" value="C:Golgi membrane"/>
    <property type="evidence" value="ECO:0007669"/>
    <property type="project" value="TreeGrafter"/>
</dbReference>
<dbReference type="Pfam" id="PF04777">
    <property type="entry name" value="Evr1_Alr"/>
    <property type="match status" value="1"/>
</dbReference>
<comment type="caution">
    <text evidence="12">The sequence shown here is derived from an EMBL/GenBank/DDBJ whole genome shotgun (WGS) entry which is preliminary data.</text>
</comment>
<evidence type="ECO:0000259" key="11">
    <source>
        <dbReference type="PROSITE" id="PS51352"/>
    </source>
</evidence>
<dbReference type="GO" id="GO:0016971">
    <property type="term" value="F:flavin-dependent sulfhydryl oxidase activity"/>
    <property type="evidence" value="ECO:0007669"/>
    <property type="project" value="InterPro"/>
</dbReference>
<keyword evidence="4 8" id="KW-0274">FAD</keyword>
<evidence type="ECO:0000256" key="1">
    <source>
        <dbReference type="ARBA" id="ARBA00001974"/>
    </source>
</evidence>
<dbReference type="SUPFAM" id="SSF52833">
    <property type="entry name" value="Thioredoxin-like"/>
    <property type="match status" value="1"/>
</dbReference>
<evidence type="ECO:0000256" key="5">
    <source>
        <dbReference type="ARBA" id="ARBA00023002"/>
    </source>
</evidence>
<dbReference type="OMA" id="FASAKWD"/>
<keyword evidence="8" id="KW-0812">Transmembrane</keyword>
<keyword evidence="8" id="KW-0472">Membrane</keyword>
<keyword evidence="3 9" id="KW-0732">Signal</keyword>
<keyword evidence="13" id="KW-1185">Reference proteome</keyword>
<accession>A0A8T2RRS3</accession>
<dbReference type="InterPro" id="IPR039798">
    <property type="entry name" value="Sulfhydryl_oxidase"/>
</dbReference>
<dbReference type="Pfam" id="PF00085">
    <property type="entry name" value="Thioredoxin"/>
    <property type="match status" value="1"/>
</dbReference>
<protein>
    <recommendedName>
        <fullName evidence="8">Sulfhydryl oxidase</fullName>
        <ecNumber evidence="8">1.8.3.2</ecNumber>
    </recommendedName>
</protein>
<evidence type="ECO:0000256" key="3">
    <source>
        <dbReference type="ARBA" id="ARBA00022729"/>
    </source>
</evidence>
<dbReference type="InterPro" id="IPR017905">
    <property type="entry name" value="ERV/ALR_sulphydryl_oxidase"/>
</dbReference>
<organism evidence="12 13">
    <name type="scientific">Ceratopteris richardii</name>
    <name type="common">Triangle waterfern</name>
    <dbReference type="NCBI Taxonomy" id="49495"/>
    <lineage>
        <taxon>Eukaryota</taxon>
        <taxon>Viridiplantae</taxon>
        <taxon>Streptophyta</taxon>
        <taxon>Embryophyta</taxon>
        <taxon>Tracheophyta</taxon>
        <taxon>Polypodiopsida</taxon>
        <taxon>Polypodiidae</taxon>
        <taxon>Polypodiales</taxon>
        <taxon>Pteridineae</taxon>
        <taxon>Pteridaceae</taxon>
        <taxon>Parkerioideae</taxon>
        <taxon>Ceratopteris</taxon>
    </lineage>
</organism>
<dbReference type="EC" id="1.8.3.2" evidence="8"/>
<keyword evidence="8" id="KW-1133">Transmembrane helix</keyword>
<gene>
    <name evidence="12" type="ORF">KP509_25G033600</name>
</gene>
<evidence type="ECO:0000256" key="2">
    <source>
        <dbReference type="ARBA" id="ARBA00022630"/>
    </source>
</evidence>
<reference evidence="12" key="1">
    <citation type="submission" date="2021-08" db="EMBL/GenBank/DDBJ databases">
        <title>WGS assembly of Ceratopteris richardii.</title>
        <authorList>
            <person name="Marchant D.B."/>
            <person name="Chen G."/>
            <person name="Jenkins J."/>
            <person name="Shu S."/>
            <person name="Leebens-Mack J."/>
            <person name="Grimwood J."/>
            <person name="Schmutz J."/>
            <person name="Soltis P."/>
            <person name="Soltis D."/>
            <person name="Chen Z.-H."/>
        </authorList>
    </citation>
    <scope>NUCLEOTIDE SEQUENCE</scope>
    <source>
        <strain evidence="12">Whitten #5841</strain>
        <tissue evidence="12">Leaf</tissue>
    </source>
</reference>
<dbReference type="InterPro" id="IPR036249">
    <property type="entry name" value="Thioredoxin-like_sf"/>
</dbReference>
<evidence type="ECO:0000256" key="6">
    <source>
        <dbReference type="ARBA" id="ARBA00023157"/>
    </source>
</evidence>
<dbReference type="GO" id="GO:0003756">
    <property type="term" value="F:protein disulfide isomerase activity"/>
    <property type="evidence" value="ECO:0007669"/>
    <property type="project" value="TreeGrafter"/>
</dbReference>
<dbReference type="PROSITE" id="PS51352">
    <property type="entry name" value="THIOREDOXIN_2"/>
    <property type="match status" value="1"/>
</dbReference>
<feature type="domain" description="Thioredoxin" evidence="11">
    <location>
        <begin position="66"/>
        <end position="245"/>
    </location>
</feature>
<feature type="signal peptide" evidence="9">
    <location>
        <begin position="1"/>
        <end position="22"/>
    </location>
</feature>
<comment type="catalytic activity">
    <reaction evidence="8">
        <text>2 R'C(R)SH + O2 = R'C(R)S-S(R)CR' + H2O2</text>
        <dbReference type="Rhea" id="RHEA:17357"/>
        <dbReference type="ChEBI" id="CHEBI:15379"/>
        <dbReference type="ChEBI" id="CHEBI:16240"/>
        <dbReference type="ChEBI" id="CHEBI:16520"/>
        <dbReference type="ChEBI" id="CHEBI:17412"/>
        <dbReference type="EC" id="1.8.3.2"/>
    </reaction>
</comment>
<dbReference type="GO" id="GO:0005615">
    <property type="term" value="C:extracellular space"/>
    <property type="evidence" value="ECO:0007669"/>
    <property type="project" value="TreeGrafter"/>
</dbReference>
<dbReference type="PROSITE" id="PS00194">
    <property type="entry name" value="THIOREDOXIN_1"/>
    <property type="match status" value="1"/>
</dbReference>
<evidence type="ECO:0000313" key="13">
    <source>
        <dbReference type="Proteomes" id="UP000825935"/>
    </source>
</evidence>
<dbReference type="Gene3D" id="3.40.30.10">
    <property type="entry name" value="Glutaredoxin"/>
    <property type="match status" value="1"/>
</dbReference>
<evidence type="ECO:0000259" key="10">
    <source>
        <dbReference type="PROSITE" id="PS51324"/>
    </source>
</evidence>
<name>A0A8T2RRS3_CERRI</name>
<keyword evidence="7" id="KW-0325">Glycoprotein</keyword>
<keyword evidence="5 8" id="KW-0560">Oxidoreductase</keyword>
<evidence type="ECO:0000256" key="8">
    <source>
        <dbReference type="RuleBase" id="RU371123"/>
    </source>
</evidence>
<feature type="domain" description="ERV/ALR sulfhydryl oxidase" evidence="10">
    <location>
        <begin position="331"/>
        <end position="433"/>
    </location>
</feature>
<evidence type="ECO:0000313" key="12">
    <source>
        <dbReference type="EMBL" id="KAH7298245.1"/>
    </source>
</evidence>
<dbReference type="InterPro" id="IPR017937">
    <property type="entry name" value="Thioredoxin_CS"/>
</dbReference>
<dbReference type="Proteomes" id="UP000825935">
    <property type="component" value="Chromosome 25"/>
</dbReference>
<dbReference type="InterPro" id="IPR013766">
    <property type="entry name" value="Thioredoxin_domain"/>
</dbReference>
<dbReference type="PANTHER" id="PTHR22897:SF8">
    <property type="entry name" value="SULFHYDRYL OXIDASE"/>
    <property type="match status" value="1"/>
</dbReference>
<dbReference type="OrthoDB" id="59470at2759"/>
<dbReference type="Gene3D" id="1.20.120.310">
    <property type="entry name" value="ERV/ALR sulfhydryl oxidase domain"/>
    <property type="match status" value="1"/>
</dbReference>
<dbReference type="FunFam" id="3.40.30.10:FF:000244">
    <property type="entry name" value="Sulfhydryl oxidase"/>
    <property type="match status" value="1"/>
</dbReference>
<evidence type="ECO:0000256" key="4">
    <source>
        <dbReference type="ARBA" id="ARBA00022827"/>
    </source>
</evidence>